<evidence type="ECO:0000313" key="8">
    <source>
        <dbReference type="Proteomes" id="UP000226192"/>
    </source>
</evidence>
<reference evidence="7 8" key="1">
    <citation type="submission" date="2017-06" db="EMBL/GenBank/DDBJ databases">
        <title>Ant-infecting Ophiocordyceps genomes reveal a high diversity of potential behavioral manipulation genes and a possible major role for enterotoxins.</title>
        <authorList>
            <person name="De Bekker C."/>
            <person name="Evans H.C."/>
            <person name="Brachmann A."/>
            <person name="Hughes D.P."/>
        </authorList>
    </citation>
    <scope>NUCLEOTIDE SEQUENCE [LARGE SCALE GENOMIC DNA]</scope>
    <source>
        <strain evidence="7 8">Map64</strain>
    </source>
</reference>
<dbReference type="GO" id="GO:0016787">
    <property type="term" value="F:hydrolase activity"/>
    <property type="evidence" value="ECO:0007669"/>
    <property type="project" value="TreeGrafter"/>
</dbReference>
<feature type="transmembrane region" description="Helical" evidence="6">
    <location>
        <begin position="111"/>
        <end position="132"/>
    </location>
</feature>
<dbReference type="GO" id="GO:0016020">
    <property type="term" value="C:membrane"/>
    <property type="evidence" value="ECO:0007669"/>
    <property type="project" value="UniProtKB-SubCell"/>
</dbReference>
<feature type="transmembrane region" description="Helical" evidence="6">
    <location>
        <begin position="79"/>
        <end position="99"/>
    </location>
</feature>
<evidence type="ECO:0000313" key="7">
    <source>
        <dbReference type="EMBL" id="PHH66271.1"/>
    </source>
</evidence>
<accession>A0A2C5YH95</accession>
<feature type="transmembrane region" description="Helical" evidence="6">
    <location>
        <begin position="200"/>
        <end position="220"/>
    </location>
</feature>
<protein>
    <recommendedName>
        <fullName evidence="9">YhhN-like protein</fullName>
    </recommendedName>
</protein>
<evidence type="ECO:0000256" key="2">
    <source>
        <dbReference type="ARBA" id="ARBA00007375"/>
    </source>
</evidence>
<keyword evidence="8" id="KW-1185">Reference proteome</keyword>
<name>A0A2C5YH95_9HYPO</name>
<evidence type="ECO:0000256" key="3">
    <source>
        <dbReference type="ARBA" id="ARBA00022692"/>
    </source>
</evidence>
<sequence length="221" mass="23336">MTALETALESALVCGSIGAALQYGRQVCAPASRSRMASKTVSTMLLALLAATGGPSWLLTLALGLCAIGDGFLAWPGDACFLCGLGSFLAAHVCYTLLYCRLGHGLGSMLALSRLAAAAFLAALTATAVCVLVPRVDKHMKIPIVLYAATILIMALTALTLQNRALVITGSVCLVLSDAVLAADEFLVATDYQYRSRMQIFVWLSYYLGQLLVTSGLTMYR</sequence>
<evidence type="ECO:0000256" key="5">
    <source>
        <dbReference type="ARBA" id="ARBA00023136"/>
    </source>
</evidence>
<proteinExistence type="inferred from homology"/>
<dbReference type="OrthoDB" id="2133758at2759"/>
<comment type="subcellular location">
    <subcellularLocation>
        <location evidence="1">Membrane</location>
        <topology evidence="1">Multi-pass membrane protein</topology>
    </subcellularLocation>
</comment>
<dbReference type="InterPro" id="IPR012506">
    <property type="entry name" value="TMEM86B-like"/>
</dbReference>
<dbReference type="Pfam" id="PF07947">
    <property type="entry name" value="YhhN"/>
    <property type="match status" value="1"/>
</dbReference>
<feature type="transmembrane region" description="Helical" evidence="6">
    <location>
        <begin position="144"/>
        <end position="161"/>
    </location>
</feature>
<feature type="transmembrane region" description="Helical" evidence="6">
    <location>
        <begin position="44"/>
        <end position="67"/>
    </location>
</feature>
<dbReference type="Proteomes" id="UP000226192">
    <property type="component" value="Unassembled WGS sequence"/>
</dbReference>
<comment type="similarity">
    <text evidence="2">Belongs to the TMEM86 family.</text>
</comment>
<dbReference type="STRING" id="1399860.A0A2C5YH95"/>
<evidence type="ECO:0000256" key="6">
    <source>
        <dbReference type="SAM" id="Phobius"/>
    </source>
</evidence>
<dbReference type="EMBL" id="NJET01000009">
    <property type="protein sequence ID" value="PHH66271.1"/>
    <property type="molecule type" value="Genomic_DNA"/>
</dbReference>
<comment type="caution">
    <text evidence="7">The sequence shown here is derived from an EMBL/GenBank/DDBJ whole genome shotgun (WGS) entry which is preliminary data.</text>
</comment>
<evidence type="ECO:0000256" key="4">
    <source>
        <dbReference type="ARBA" id="ARBA00022989"/>
    </source>
</evidence>
<organism evidence="7 8">
    <name type="scientific">Ophiocordyceps australis</name>
    <dbReference type="NCBI Taxonomy" id="1399860"/>
    <lineage>
        <taxon>Eukaryota</taxon>
        <taxon>Fungi</taxon>
        <taxon>Dikarya</taxon>
        <taxon>Ascomycota</taxon>
        <taxon>Pezizomycotina</taxon>
        <taxon>Sordariomycetes</taxon>
        <taxon>Hypocreomycetidae</taxon>
        <taxon>Hypocreales</taxon>
        <taxon>Ophiocordycipitaceae</taxon>
        <taxon>Ophiocordyceps</taxon>
    </lineage>
</organism>
<dbReference type="PANTHER" id="PTHR31885:SF6">
    <property type="entry name" value="GH04784P"/>
    <property type="match status" value="1"/>
</dbReference>
<dbReference type="AlphaFoldDB" id="A0A2C5YH95"/>
<keyword evidence="5 6" id="KW-0472">Membrane</keyword>
<dbReference type="PANTHER" id="PTHR31885">
    <property type="entry name" value="GH04784P"/>
    <property type="match status" value="1"/>
</dbReference>
<evidence type="ECO:0000256" key="1">
    <source>
        <dbReference type="ARBA" id="ARBA00004141"/>
    </source>
</evidence>
<evidence type="ECO:0008006" key="9">
    <source>
        <dbReference type="Google" id="ProtNLM"/>
    </source>
</evidence>
<feature type="transmembrane region" description="Helical" evidence="6">
    <location>
        <begin position="167"/>
        <end position="188"/>
    </location>
</feature>
<keyword evidence="4 6" id="KW-1133">Transmembrane helix</keyword>
<keyword evidence="3 6" id="KW-0812">Transmembrane</keyword>
<gene>
    <name evidence="7" type="ORF">CDD81_7864</name>
</gene>